<protein>
    <submittedName>
        <fullName evidence="3">2-keto-4-pentenoate hydratase</fullName>
    </submittedName>
</protein>
<sequence length="261" mass="27922">MTSTQGAIEAAAERLWYAQRDSAPIPPVTSWYPELNVESAYEVQGINLRRQLSAGAHLVGRKVGLTSEPMQTLLGVNEPDFGYILDSMIVGTDTVEIERFCAPRVEPEIAFLLSRPLRGPHVDIEDVYAATEFVAVALEVVDSRVADWKLTLPDTVADNASSGAVVLGEWVPYSAELNLSQMVATLELNGEQIDTGVGRAVMGDPAAAVAWLANTLARFDTELTHGQFVMSGAFTAAARVSRGDVVTAEISGLGAASLAFR</sequence>
<dbReference type="Pfam" id="PF01557">
    <property type="entry name" value="FAA_hydrolase"/>
    <property type="match status" value="1"/>
</dbReference>
<dbReference type="InterPro" id="IPR011234">
    <property type="entry name" value="Fumarylacetoacetase-like_C"/>
</dbReference>
<keyword evidence="1" id="KW-0456">Lyase</keyword>
<dbReference type="PANTHER" id="PTHR30143">
    <property type="entry name" value="ACID HYDRATASE"/>
    <property type="match status" value="1"/>
</dbReference>
<organism evidence="3 4">
    <name type="scientific">Mycobacteroides immunogenum</name>
    <dbReference type="NCBI Taxonomy" id="83262"/>
    <lineage>
        <taxon>Bacteria</taxon>
        <taxon>Bacillati</taxon>
        <taxon>Actinomycetota</taxon>
        <taxon>Actinomycetes</taxon>
        <taxon>Mycobacteriales</taxon>
        <taxon>Mycobacteriaceae</taxon>
        <taxon>Mycobacteroides</taxon>
    </lineage>
</organism>
<reference evidence="3 4" key="1">
    <citation type="submission" date="2016-01" db="EMBL/GenBank/DDBJ databases">
        <title>Mycobacterium immunogenum strain CD11_6 genome sequencing and assembly.</title>
        <authorList>
            <person name="Kaur G."/>
            <person name="Nair G.R."/>
            <person name="Mayilraj S."/>
        </authorList>
    </citation>
    <scope>NUCLEOTIDE SEQUENCE [LARGE SCALE GENOMIC DNA]</scope>
    <source>
        <strain evidence="3 4">CD11-6</strain>
    </source>
</reference>
<gene>
    <name evidence="3" type="ORF">AWB85_22575</name>
</gene>
<dbReference type="InterPro" id="IPR036663">
    <property type="entry name" value="Fumarylacetoacetase_C_sf"/>
</dbReference>
<dbReference type="PANTHER" id="PTHR30143:SF0">
    <property type="entry name" value="2-KETO-4-PENTENOATE HYDRATASE"/>
    <property type="match status" value="1"/>
</dbReference>
<dbReference type="EMBL" id="LQYE01000008">
    <property type="protein sequence ID" value="OAT69267.1"/>
    <property type="molecule type" value="Genomic_DNA"/>
</dbReference>
<feature type="domain" description="Fumarylacetoacetase-like C-terminal" evidence="2">
    <location>
        <begin position="86"/>
        <end position="256"/>
    </location>
</feature>
<proteinExistence type="predicted"/>
<dbReference type="SUPFAM" id="SSF56529">
    <property type="entry name" value="FAH"/>
    <property type="match status" value="1"/>
</dbReference>
<name>A0A179VCB0_9MYCO</name>
<dbReference type="GO" id="GO:0005737">
    <property type="term" value="C:cytoplasm"/>
    <property type="evidence" value="ECO:0007669"/>
    <property type="project" value="TreeGrafter"/>
</dbReference>
<dbReference type="AlphaFoldDB" id="A0A179VCB0"/>
<evidence type="ECO:0000256" key="1">
    <source>
        <dbReference type="ARBA" id="ARBA00023239"/>
    </source>
</evidence>
<accession>A0A179VCB0</accession>
<dbReference type="Proteomes" id="UP000186919">
    <property type="component" value="Unassembled WGS sequence"/>
</dbReference>
<evidence type="ECO:0000313" key="3">
    <source>
        <dbReference type="EMBL" id="OAT69267.1"/>
    </source>
</evidence>
<evidence type="ECO:0000259" key="2">
    <source>
        <dbReference type="Pfam" id="PF01557"/>
    </source>
</evidence>
<dbReference type="InterPro" id="IPR050772">
    <property type="entry name" value="Hydratase-Decarb/MhpD_sf"/>
</dbReference>
<dbReference type="Gene3D" id="3.90.850.10">
    <property type="entry name" value="Fumarylacetoacetase-like, C-terminal domain"/>
    <property type="match status" value="1"/>
</dbReference>
<evidence type="ECO:0000313" key="4">
    <source>
        <dbReference type="Proteomes" id="UP000186919"/>
    </source>
</evidence>
<dbReference type="GO" id="GO:0008684">
    <property type="term" value="F:2-oxopent-4-enoate hydratase activity"/>
    <property type="evidence" value="ECO:0007669"/>
    <property type="project" value="TreeGrafter"/>
</dbReference>
<comment type="caution">
    <text evidence="3">The sequence shown here is derived from an EMBL/GenBank/DDBJ whole genome shotgun (WGS) entry which is preliminary data.</text>
</comment>